<feature type="region of interest" description="Disordered" evidence="1">
    <location>
        <begin position="147"/>
        <end position="193"/>
    </location>
</feature>
<evidence type="ECO:0000313" key="2">
    <source>
        <dbReference type="Proteomes" id="UP000887540"/>
    </source>
</evidence>
<feature type="region of interest" description="Disordered" evidence="1">
    <location>
        <begin position="1"/>
        <end position="63"/>
    </location>
</feature>
<name>A0A914EHZ9_9BILA</name>
<dbReference type="SUPFAM" id="SSF101447">
    <property type="entry name" value="Formin homology 2 domain (FH2 domain)"/>
    <property type="match status" value="1"/>
</dbReference>
<dbReference type="AlphaFoldDB" id="A0A914EHZ9"/>
<reference evidence="3" key="1">
    <citation type="submission" date="2022-11" db="UniProtKB">
        <authorList>
            <consortium name="WormBaseParasite"/>
        </authorList>
    </citation>
    <scope>IDENTIFICATION</scope>
</reference>
<sequence length="319" mass="35598">MATATPPPAPPPPPPAPPPPPVVHGSQKILAHSKREPTNRNNIGSIRPTQPSNRSPFADIHPETLQHAAASLRKTQHNQPLSSYWTDPILGREDKFSPGGHWTDLPQHAGLEQYQTGTTFSAPPPGANQPVQISNEPQYTYSLNTSHEERTYSTTNSQPQQRTSSFSPFTPNIQKQNNYSSSSSYVSQQPSSNNFISNPQQYIYDFATQTPAAALIEPSNSTQSYNYNMSSTNTNYVKPGNIRSKGFVEELRDNTLTDRQKYSNQFQQPILPERTLPRTFAHILQESKTMHNQRDEINELVNDLEWKMKTGLCAAGEAT</sequence>
<keyword evidence="2" id="KW-1185">Reference proteome</keyword>
<feature type="compositionally biased region" description="Polar residues" evidence="1">
    <location>
        <begin position="39"/>
        <end position="55"/>
    </location>
</feature>
<dbReference type="WBParaSite" id="ACRNAN_scaffold7892.g28202.t1">
    <property type="protein sequence ID" value="ACRNAN_scaffold7892.g28202.t1"/>
    <property type="gene ID" value="ACRNAN_scaffold7892.g28202"/>
</dbReference>
<feature type="compositionally biased region" description="Pro residues" evidence="1">
    <location>
        <begin position="1"/>
        <end position="22"/>
    </location>
</feature>
<evidence type="ECO:0000313" key="3">
    <source>
        <dbReference type="WBParaSite" id="ACRNAN_scaffold7892.g28202.t1"/>
    </source>
</evidence>
<proteinExistence type="predicted"/>
<accession>A0A914EHZ9</accession>
<feature type="compositionally biased region" description="Low complexity" evidence="1">
    <location>
        <begin position="174"/>
        <end position="193"/>
    </location>
</feature>
<organism evidence="2 3">
    <name type="scientific">Acrobeloides nanus</name>
    <dbReference type="NCBI Taxonomy" id="290746"/>
    <lineage>
        <taxon>Eukaryota</taxon>
        <taxon>Metazoa</taxon>
        <taxon>Ecdysozoa</taxon>
        <taxon>Nematoda</taxon>
        <taxon>Chromadorea</taxon>
        <taxon>Rhabditida</taxon>
        <taxon>Tylenchina</taxon>
        <taxon>Cephalobomorpha</taxon>
        <taxon>Cephaloboidea</taxon>
        <taxon>Cephalobidae</taxon>
        <taxon>Acrobeloides</taxon>
    </lineage>
</organism>
<feature type="compositionally biased region" description="Polar residues" evidence="1">
    <location>
        <begin position="152"/>
        <end position="173"/>
    </location>
</feature>
<protein>
    <submittedName>
        <fullName evidence="3">Uncharacterized protein</fullName>
    </submittedName>
</protein>
<dbReference type="Proteomes" id="UP000887540">
    <property type="component" value="Unplaced"/>
</dbReference>
<evidence type="ECO:0000256" key="1">
    <source>
        <dbReference type="SAM" id="MobiDB-lite"/>
    </source>
</evidence>